<reference evidence="2 3" key="1">
    <citation type="submission" date="2020-07" db="EMBL/GenBank/DDBJ databases">
        <title>Comparative genomics of pyrophilous fungi reveals a link between fire events and developmental genes.</title>
        <authorList>
            <consortium name="DOE Joint Genome Institute"/>
            <person name="Steindorff A.S."/>
            <person name="Carver A."/>
            <person name="Calhoun S."/>
            <person name="Stillman K."/>
            <person name="Liu H."/>
            <person name="Lipzen A."/>
            <person name="Pangilinan J."/>
            <person name="Labutti K."/>
            <person name="Bruns T.D."/>
            <person name="Grigoriev I.V."/>
        </authorList>
    </citation>
    <scope>NUCLEOTIDE SEQUENCE [LARGE SCALE GENOMIC DNA]</scope>
    <source>
        <strain evidence="2 3">CBS 144469</strain>
    </source>
</reference>
<feature type="region of interest" description="Disordered" evidence="1">
    <location>
        <begin position="919"/>
        <end position="948"/>
    </location>
</feature>
<comment type="caution">
    <text evidence="2">The sequence shown here is derived from an EMBL/GenBank/DDBJ whole genome shotgun (WGS) entry which is preliminary data.</text>
</comment>
<sequence length="1162" mass="132322">MPKVEQLETSSNADNLAISPFNRERGRVVHLPSRYNVPLDDPTPSNLREEIRRRPSRIICVRVAEGDHVSIKRLYNPPNDSSAGSEAPPHRDEDADSARYISDLENRVKSLERSNNRLKGQLERQRELRKGYQDRPRRSANPTNEARRYRGWWLTEYYSLKVLGQLVPYPENVSAIMASAHARYEAYSESLEYWETKKRLRLEASHRAEVSEMTDSGSSSDEDSVESEDEAPLFGRQSELALFLCVIGRILLQNPMFSLSPPPKPDLDVPTPEHTSEGARSGATATLVPLSSTRSAFGVIRRYSVPAGYGESQKRATPAYGPFASSSAFSLAEWYWSSTSKSYADFQSLINIFKENDFSLADATRINWKSAFHELGANRDEVNDGSRDWIHDDGWSTTRVSIDVPFHNRLKNSGVHAYEIGDFRHRSILSVMKETIQNPKRQRHFHYHPYKDCWSPRPDSQETELYGELYTSRAFREAHNELQKLPPVLIEGKTIERVVVGMMFSSDATHLSTFGPTASLWPLYLMFGNESKLRRCRPSEKLCDQIAYFLKLPDHFKDYLKVMNEGKIPTDALLAHCARELFHKQWSILLDEDLIGAMRDGVLLLCPDEESRLFFPRIFTYSADYPEKILVAGVRNNGSCPCHRCLVIKSDLGKLGAPTDWDRVIRIRNLDQQDDKVAKARSLIYEKGYAIDGEKVEEQLKQSSLTPATSAFALLTPFCFSIASALVVDLMHEFELGVWRRLYIHLIRLLVAFSDKSVTLTAELDSRGMPLQNYGFTTTTLLASLNTLQTLLGAQTRIFERETCSKIQTKELEKEAEARARREAKKGKQGTTSRKAASLGISTIKFHFLGDYVSIIRWFGTTDSYTTEIGELCHRLPKSWYKRTDKKDFVGQMAQIERRQARLLKIREDLSRAGVMTGSTRRVATAPPTGPISGPEEPESERQYSMGSNQNKRLNLSVAFRDTPGTVHQDKYLTDFLPKLKKHLLPRIVRKLEGSPPGTMAEVERMYSWVSVVLHDNSLYSHQLIRIKYTSYDIQREESVIHIGTPQCNVMLLNQAYSARSWDTEHPYVYAKVLGIFHANVLYVGTLSDGTRCLDSHRIDLLWVHWYNILQAGESRETFQLDRLTLEPLDSGSALDFLDPKDVIRGVHIVPRFSQGKNPPVS</sequence>
<dbReference type="Proteomes" id="UP000521943">
    <property type="component" value="Unassembled WGS sequence"/>
</dbReference>
<dbReference type="InterPro" id="IPR041078">
    <property type="entry name" value="Plavaka"/>
</dbReference>
<proteinExistence type="predicted"/>
<feature type="region of interest" description="Disordered" evidence="1">
    <location>
        <begin position="207"/>
        <end position="231"/>
    </location>
</feature>
<keyword evidence="3" id="KW-1185">Reference proteome</keyword>
<evidence type="ECO:0000313" key="2">
    <source>
        <dbReference type="EMBL" id="KAF6761428.1"/>
    </source>
</evidence>
<organism evidence="2 3">
    <name type="scientific">Ephemerocybe angulata</name>
    <dbReference type="NCBI Taxonomy" id="980116"/>
    <lineage>
        <taxon>Eukaryota</taxon>
        <taxon>Fungi</taxon>
        <taxon>Dikarya</taxon>
        <taxon>Basidiomycota</taxon>
        <taxon>Agaricomycotina</taxon>
        <taxon>Agaricomycetes</taxon>
        <taxon>Agaricomycetidae</taxon>
        <taxon>Agaricales</taxon>
        <taxon>Agaricineae</taxon>
        <taxon>Psathyrellaceae</taxon>
        <taxon>Ephemerocybe</taxon>
    </lineage>
</organism>
<dbReference type="Pfam" id="PF18759">
    <property type="entry name" value="Plavaka"/>
    <property type="match status" value="1"/>
</dbReference>
<accession>A0A8H6I9K1</accession>
<dbReference type="OrthoDB" id="3208495at2759"/>
<protein>
    <submittedName>
        <fullName evidence="2">Uncharacterized protein</fullName>
    </submittedName>
</protein>
<feature type="compositionally biased region" description="Basic and acidic residues" evidence="1">
    <location>
        <begin position="112"/>
        <end position="137"/>
    </location>
</feature>
<dbReference type="AlphaFoldDB" id="A0A8H6I9K1"/>
<feature type="region of interest" description="Disordered" evidence="1">
    <location>
        <begin position="262"/>
        <end position="282"/>
    </location>
</feature>
<feature type="region of interest" description="Disordered" evidence="1">
    <location>
        <begin position="112"/>
        <end position="143"/>
    </location>
</feature>
<feature type="region of interest" description="Disordered" evidence="1">
    <location>
        <begin position="72"/>
        <end position="95"/>
    </location>
</feature>
<feature type="compositionally biased region" description="Acidic residues" evidence="1">
    <location>
        <begin position="220"/>
        <end position="231"/>
    </location>
</feature>
<gene>
    <name evidence="2" type="ORF">DFP72DRAFT_1062420</name>
</gene>
<dbReference type="EMBL" id="JACGCI010000010">
    <property type="protein sequence ID" value="KAF6761428.1"/>
    <property type="molecule type" value="Genomic_DNA"/>
</dbReference>
<name>A0A8H6I9K1_9AGAR</name>
<evidence type="ECO:0000256" key="1">
    <source>
        <dbReference type="SAM" id="MobiDB-lite"/>
    </source>
</evidence>
<evidence type="ECO:0000313" key="3">
    <source>
        <dbReference type="Proteomes" id="UP000521943"/>
    </source>
</evidence>